<proteinExistence type="predicted"/>
<dbReference type="SUPFAM" id="SSF56601">
    <property type="entry name" value="beta-lactamase/transpeptidase-like"/>
    <property type="match status" value="1"/>
</dbReference>
<dbReference type="PANTHER" id="PTHR43319">
    <property type="entry name" value="BETA-LACTAMASE-RELATED"/>
    <property type="match status" value="1"/>
</dbReference>
<dbReference type="EMBL" id="UZAM01014273">
    <property type="protein sequence ID" value="VDP32918.1"/>
    <property type="molecule type" value="Genomic_DNA"/>
</dbReference>
<reference evidence="4" key="1">
    <citation type="submission" date="2016-06" db="UniProtKB">
        <authorList>
            <consortium name="WormBaseParasite"/>
        </authorList>
    </citation>
    <scope>IDENTIFICATION</scope>
</reference>
<reference evidence="2 3" key="2">
    <citation type="submission" date="2018-11" db="EMBL/GenBank/DDBJ databases">
        <authorList>
            <consortium name="Pathogen Informatics"/>
        </authorList>
    </citation>
    <scope>NUCLEOTIDE SEQUENCE [LARGE SCALE GENOMIC DNA]</scope>
</reference>
<protein>
    <submittedName>
        <fullName evidence="4">Beta-lactamase domain-containing protein</fullName>
    </submittedName>
</protein>
<dbReference type="AlphaFoldDB" id="A0A183J3X4"/>
<keyword evidence="3" id="KW-1185">Reference proteome</keyword>
<sequence>MEMPAVNGIGTARSVAKLFSLVMSGRIISKQLLKRLLKPVDMKIYDEVFGFKVISGYGFLYTINPMGQLLLNHAGFGGQDLKVDIFNNLSFAYLTNKVKLDIGERSPIFRRLQTAVYECFHQEKKKL</sequence>
<feature type="domain" description="Beta-lactamase-related" evidence="1">
    <location>
        <begin position="4"/>
        <end position="100"/>
    </location>
</feature>
<dbReference type="Pfam" id="PF00144">
    <property type="entry name" value="Beta-lactamase"/>
    <property type="match status" value="1"/>
</dbReference>
<organism evidence="4">
    <name type="scientific">Soboliphyme baturini</name>
    <dbReference type="NCBI Taxonomy" id="241478"/>
    <lineage>
        <taxon>Eukaryota</taxon>
        <taxon>Metazoa</taxon>
        <taxon>Ecdysozoa</taxon>
        <taxon>Nematoda</taxon>
        <taxon>Enoplea</taxon>
        <taxon>Dorylaimia</taxon>
        <taxon>Dioctophymatida</taxon>
        <taxon>Dioctophymatoidea</taxon>
        <taxon>Soboliphymatidae</taxon>
        <taxon>Soboliphyme</taxon>
    </lineage>
</organism>
<dbReference type="InterPro" id="IPR012338">
    <property type="entry name" value="Beta-lactam/transpept-like"/>
</dbReference>
<name>A0A183J3X4_9BILA</name>
<dbReference type="InterPro" id="IPR052907">
    <property type="entry name" value="Beta-lactamase/esterase"/>
</dbReference>
<dbReference type="Proteomes" id="UP000270296">
    <property type="component" value="Unassembled WGS sequence"/>
</dbReference>
<dbReference type="Gene3D" id="3.40.710.10">
    <property type="entry name" value="DD-peptidase/beta-lactamase superfamily"/>
    <property type="match status" value="1"/>
</dbReference>
<evidence type="ECO:0000313" key="2">
    <source>
        <dbReference type="EMBL" id="VDP32918.1"/>
    </source>
</evidence>
<dbReference type="InterPro" id="IPR001466">
    <property type="entry name" value="Beta-lactam-related"/>
</dbReference>
<dbReference type="OrthoDB" id="5838698at2759"/>
<gene>
    <name evidence="2" type="ORF">SBAD_LOCUS10572</name>
</gene>
<evidence type="ECO:0000313" key="4">
    <source>
        <dbReference type="WBParaSite" id="SBAD_0001094201-mRNA-1"/>
    </source>
</evidence>
<accession>A0A183J3X4</accession>
<dbReference type="WBParaSite" id="SBAD_0001094201-mRNA-1">
    <property type="protein sequence ID" value="SBAD_0001094201-mRNA-1"/>
    <property type="gene ID" value="SBAD_0001094201"/>
</dbReference>
<evidence type="ECO:0000313" key="3">
    <source>
        <dbReference type="Proteomes" id="UP000270296"/>
    </source>
</evidence>
<evidence type="ECO:0000259" key="1">
    <source>
        <dbReference type="Pfam" id="PF00144"/>
    </source>
</evidence>
<dbReference type="PANTHER" id="PTHR43319:SF3">
    <property type="entry name" value="BETA-LACTAMASE-RELATED DOMAIN-CONTAINING PROTEIN"/>
    <property type="match status" value="1"/>
</dbReference>